<proteinExistence type="predicted"/>
<reference evidence="3 4" key="1">
    <citation type="submission" date="2016-12" db="EMBL/GenBank/DDBJ databases">
        <title>Candidatus Reconcilibacillus cellulovorans genome.</title>
        <authorList>
            <person name="Kolinko S."/>
            <person name="Wu Y.-W."/>
            <person name="Tachea F."/>
            <person name="Denzel E."/>
            <person name="Hiras J."/>
            <person name="Baecker N."/>
            <person name="Chan L.J."/>
            <person name="Eichorst S.A."/>
            <person name="Frey D."/>
            <person name="Adams P.D."/>
            <person name="Pray T."/>
            <person name="Tanjore D."/>
            <person name="Petzold C.J."/>
            <person name="Gladden J.M."/>
            <person name="Simmons B.A."/>
            <person name="Singer S.W."/>
        </authorList>
    </citation>
    <scope>NUCLEOTIDE SEQUENCE [LARGE SCALE GENOMIC DNA]</scope>
    <source>
        <strain evidence="3">JTherm</strain>
    </source>
</reference>
<evidence type="ECO:0000259" key="2">
    <source>
        <dbReference type="Pfam" id="PF13473"/>
    </source>
</evidence>
<dbReference type="Pfam" id="PF13473">
    <property type="entry name" value="Cupredoxin_1"/>
    <property type="match status" value="1"/>
</dbReference>
<feature type="transmembrane region" description="Helical" evidence="1">
    <location>
        <begin position="6"/>
        <end position="26"/>
    </location>
</feature>
<keyword evidence="1" id="KW-0812">Transmembrane</keyword>
<name>A0A2A6DX26_9BACL</name>
<organism evidence="3 4">
    <name type="scientific">Candidatus Reconcilbacillus cellulovorans</name>
    <dbReference type="NCBI Taxonomy" id="1906605"/>
    <lineage>
        <taxon>Bacteria</taxon>
        <taxon>Bacillati</taxon>
        <taxon>Bacillota</taxon>
        <taxon>Bacilli</taxon>
        <taxon>Bacillales</taxon>
        <taxon>Paenibacillaceae</taxon>
        <taxon>Candidatus Reconcilbacillus</taxon>
    </lineage>
</organism>
<evidence type="ECO:0000256" key="1">
    <source>
        <dbReference type="SAM" id="Phobius"/>
    </source>
</evidence>
<gene>
    <name evidence="3" type="ORF">BLM47_13285</name>
</gene>
<comment type="caution">
    <text evidence="3">The sequence shown here is derived from an EMBL/GenBank/DDBJ whole genome shotgun (WGS) entry which is preliminary data.</text>
</comment>
<accession>A0A2A6DX26</accession>
<feature type="domain" description="EfeO-type cupredoxin-like" evidence="2">
    <location>
        <begin position="34"/>
        <end position="127"/>
    </location>
</feature>
<dbReference type="Gene3D" id="2.60.40.420">
    <property type="entry name" value="Cupredoxins - blue copper proteins"/>
    <property type="match status" value="1"/>
</dbReference>
<evidence type="ECO:0000313" key="4">
    <source>
        <dbReference type="Proteomes" id="UP000243688"/>
    </source>
</evidence>
<protein>
    <recommendedName>
        <fullName evidence="2">EfeO-type cupredoxin-like domain-containing protein</fullName>
    </recommendedName>
</protein>
<dbReference type="InterPro" id="IPR028096">
    <property type="entry name" value="EfeO_Cupredoxin"/>
</dbReference>
<dbReference type="EMBL" id="MOXJ01000047">
    <property type="protein sequence ID" value="PDO09314.1"/>
    <property type="molecule type" value="Genomic_DNA"/>
</dbReference>
<evidence type="ECO:0000313" key="3">
    <source>
        <dbReference type="EMBL" id="PDO09314.1"/>
    </source>
</evidence>
<sequence>MYKWSLFAWFVVASVVGLVVMGVQLVDQYEKKKQEEAVAADPNVVTITASNFQFDKPEYRVKAGQSYKFRLVNAQGNHGVEVVGTDLKLGGTQTMAEFKFDAPGTYDLICNIPCGTGHVNMKAKLIVE</sequence>
<dbReference type="AlphaFoldDB" id="A0A2A6DX26"/>
<dbReference type="Proteomes" id="UP000243688">
    <property type="component" value="Unassembled WGS sequence"/>
</dbReference>
<dbReference type="SUPFAM" id="SSF49503">
    <property type="entry name" value="Cupredoxins"/>
    <property type="match status" value="1"/>
</dbReference>
<dbReference type="InterPro" id="IPR008972">
    <property type="entry name" value="Cupredoxin"/>
</dbReference>
<keyword evidence="1" id="KW-1133">Transmembrane helix</keyword>
<keyword evidence="1" id="KW-0472">Membrane</keyword>